<dbReference type="Proteomes" id="UP001055072">
    <property type="component" value="Unassembled WGS sequence"/>
</dbReference>
<protein>
    <submittedName>
        <fullName evidence="1">Longevity assurance proteins LAG1/LAC1</fullName>
    </submittedName>
</protein>
<accession>A0ACB8UCP7</accession>
<reference evidence="1" key="1">
    <citation type="journal article" date="2021" name="Environ. Microbiol.">
        <title>Gene family expansions and transcriptome signatures uncover fungal adaptations to wood decay.</title>
        <authorList>
            <person name="Hage H."/>
            <person name="Miyauchi S."/>
            <person name="Viragh M."/>
            <person name="Drula E."/>
            <person name="Min B."/>
            <person name="Chaduli D."/>
            <person name="Navarro D."/>
            <person name="Favel A."/>
            <person name="Norest M."/>
            <person name="Lesage-Meessen L."/>
            <person name="Balint B."/>
            <person name="Merenyi Z."/>
            <person name="de Eugenio L."/>
            <person name="Morin E."/>
            <person name="Martinez A.T."/>
            <person name="Baldrian P."/>
            <person name="Stursova M."/>
            <person name="Martinez M.J."/>
            <person name="Novotny C."/>
            <person name="Magnuson J.K."/>
            <person name="Spatafora J.W."/>
            <person name="Maurice S."/>
            <person name="Pangilinan J."/>
            <person name="Andreopoulos W."/>
            <person name="LaButti K."/>
            <person name="Hundley H."/>
            <person name="Na H."/>
            <person name="Kuo A."/>
            <person name="Barry K."/>
            <person name="Lipzen A."/>
            <person name="Henrissat B."/>
            <person name="Riley R."/>
            <person name="Ahrendt S."/>
            <person name="Nagy L.G."/>
            <person name="Grigoriev I.V."/>
            <person name="Martin F."/>
            <person name="Rosso M.N."/>
        </authorList>
    </citation>
    <scope>NUCLEOTIDE SEQUENCE</scope>
    <source>
        <strain evidence="1">CBS 384.51</strain>
    </source>
</reference>
<comment type="caution">
    <text evidence="1">The sequence shown here is derived from an EMBL/GenBank/DDBJ whole genome shotgun (WGS) entry which is preliminary data.</text>
</comment>
<evidence type="ECO:0000313" key="1">
    <source>
        <dbReference type="EMBL" id="KAI0092014.1"/>
    </source>
</evidence>
<sequence>MVHSIAPKRRPRPGALMIDSDDHLAGAFAPQTPLNEDRPPTPLKKRGEGSSDTRIKSQGFTKDLISLQWVVVPSSSLRLLIIAVLLWVSWEIVLAPFLSESLSNPFAPLLFVSHRVPTSSPDDPRYQKGYLDLVFVAFYIVFWSFIRQSITIWGLRPLARWYGIKKEGKLDRFGEQGYAVVYFAFTGFWGLRIMSQDPVWYYQTEYFWIDYPHWDMKPELKAYYLMQAAYWAQQLLVLVLGLEKPRKDYNELVAHHAVTLWLVGWSYLVNLTRIGNAVYVSMDIPDTFLAFSKILNYLQFQRGKVVSFAIFLPIWTYYRHYLNIVMLWSVWTQFDLIPESSKRWSPKDGVWMVWWMKWQVFVPLFLLQLLNLWWYYHFILKIAVNAIMDFRNATDTRSDDEDEDEAEEKEN</sequence>
<evidence type="ECO:0000313" key="2">
    <source>
        <dbReference type="Proteomes" id="UP001055072"/>
    </source>
</evidence>
<dbReference type="EMBL" id="MU274904">
    <property type="protein sequence ID" value="KAI0092014.1"/>
    <property type="molecule type" value="Genomic_DNA"/>
</dbReference>
<name>A0ACB8UCP7_9APHY</name>
<keyword evidence="2" id="KW-1185">Reference proteome</keyword>
<proteinExistence type="predicted"/>
<gene>
    <name evidence="1" type="ORF">BDY19DRAFT_574711</name>
</gene>
<organism evidence="1 2">
    <name type="scientific">Irpex rosettiformis</name>
    <dbReference type="NCBI Taxonomy" id="378272"/>
    <lineage>
        <taxon>Eukaryota</taxon>
        <taxon>Fungi</taxon>
        <taxon>Dikarya</taxon>
        <taxon>Basidiomycota</taxon>
        <taxon>Agaricomycotina</taxon>
        <taxon>Agaricomycetes</taxon>
        <taxon>Polyporales</taxon>
        <taxon>Irpicaceae</taxon>
        <taxon>Irpex</taxon>
    </lineage>
</organism>